<keyword evidence="2" id="KW-1185">Reference proteome</keyword>
<name>A0ABP7V6L8_9FLAO</name>
<dbReference type="NCBIfam" id="TIGR04019">
    <property type="entry name" value="B_thiol_YtxJ"/>
    <property type="match status" value="1"/>
</dbReference>
<reference evidence="2" key="1">
    <citation type="journal article" date="2019" name="Int. J. Syst. Evol. Microbiol.">
        <title>The Global Catalogue of Microorganisms (GCM) 10K type strain sequencing project: providing services to taxonomists for standard genome sequencing and annotation.</title>
        <authorList>
            <consortium name="The Broad Institute Genomics Platform"/>
            <consortium name="The Broad Institute Genome Sequencing Center for Infectious Disease"/>
            <person name="Wu L."/>
            <person name="Ma J."/>
        </authorList>
    </citation>
    <scope>NUCLEOTIDE SEQUENCE [LARGE SCALE GENOMIC DNA]</scope>
    <source>
        <strain evidence="2">JCM 17069</strain>
    </source>
</reference>
<dbReference type="EMBL" id="BAABCT010000001">
    <property type="protein sequence ID" value="GAA4060330.1"/>
    <property type="molecule type" value="Genomic_DNA"/>
</dbReference>
<accession>A0ABP7V6L8</accession>
<evidence type="ECO:0000313" key="2">
    <source>
        <dbReference type="Proteomes" id="UP001500367"/>
    </source>
</evidence>
<sequence length="131" mass="15441">MSLFKNIFGSSEEENQNARRKLSWVAFEHIDQLEMIIQKSWQKPVLIFKHSTRCIISKTALSSFENEFDFEDKITLYFLDLLKYRTISNEVAETFMLTHQSPQILLIKNGILIYNASHESIDAKFLERFTT</sequence>
<gene>
    <name evidence="1" type="primary">ytxJ</name>
    <name evidence="1" type="ORF">GCM10022389_00820</name>
</gene>
<evidence type="ECO:0000313" key="1">
    <source>
        <dbReference type="EMBL" id="GAA4060330.1"/>
    </source>
</evidence>
<dbReference type="Gene3D" id="3.40.30.10">
    <property type="entry name" value="Glutaredoxin"/>
    <property type="match status" value="1"/>
</dbReference>
<dbReference type="InterPro" id="IPR022551">
    <property type="entry name" value="BrxC"/>
</dbReference>
<proteinExistence type="predicted"/>
<dbReference type="RefSeq" id="WP_344814869.1">
    <property type="nucleotide sequence ID" value="NZ_BAABCT010000001.1"/>
</dbReference>
<comment type="caution">
    <text evidence="1">The sequence shown here is derived from an EMBL/GenBank/DDBJ whole genome shotgun (WGS) entry which is preliminary data.</text>
</comment>
<protein>
    <submittedName>
        <fullName evidence="1">Bacillithiol system redox-active protein YtxJ</fullName>
    </submittedName>
</protein>
<dbReference type="Pfam" id="PF11009">
    <property type="entry name" value="BrxC"/>
    <property type="match status" value="1"/>
</dbReference>
<dbReference type="Proteomes" id="UP001500367">
    <property type="component" value="Unassembled WGS sequence"/>
</dbReference>
<organism evidence="1 2">
    <name type="scientific">Flavobacterium cheonanense</name>
    <dbReference type="NCBI Taxonomy" id="706183"/>
    <lineage>
        <taxon>Bacteria</taxon>
        <taxon>Pseudomonadati</taxon>
        <taxon>Bacteroidota</taxon>
        <taxon>Flavobacteriia</taxon>
        <taxon>Flavobacteriales</taxon>
        <taxon>Flavobacteriaceae</taxon>
        <taxon>Flavobacterium</taxon>
    </lineage>
</organism>